<sequence length="1275" mass="142187">MKTQPIYGVSLLWTSGDCFQVLANAPGDSGKSALAYLIDLGPFASQCSDRDASAASRILAVSLVHSSLCCAIDLSTTFSQVETEKLRVGDYVKLRCMVKKYQKFFYAVVIEAPETADFCVRFLTKSGTAYAFGDKEDVGLIAPDPPDFYSWDILKPAEWQNNKVASGQPVVDVVVDPYLSNFLRQHQRDGVAFLYMCVMGLREHGGLGAILADDMGLGKTLQCITLIWTLLKQGPYGGKPVVKKVLIITPGSLVKNWYLEFKKWLGTERLNIYAVSTDKRAEDFVKYNQYPVLILSYEMFVRSYDTIKKVPFDLIICDEGHRLKNTAIKTTSLIMTLPCRRRVVLTGTPVQNDLQEFFSIVEFCNPGILGSSAAFRRVYEEPIIASRQPRASSQEKELGKERASELTRLTQMFVLRRTQEVNNDYLPPKVELVLFCRASELQKVLYQHLLRSKTVRLCLQSRGFQQTQLSGSAHLTIIGALKQLCNHPRLIYNKAVLTEQTALKSKAAASARAEFGGSSRDILGLEEESLAEDSIYSGLLSLFPQAYLTTSSSSSNGGSGRSNSCVTAGDSGKLEVLSAILASIWKHSATDKVVLVSNHTKDVKELDRSVKNRFNWAWLEEKDCNGDFLSDYIRKMPEAGVAWCISCQAKIVYGSTGKKVFHVHAKNSTHGKARRATKCSQSLPAIIAATKKMENCTMESPKTTKTFPYGASQNIQNFFKRTKTSTAEAAQEVPQPIPVSLADRKSHLEGLICTFLVENVLPLSSAPKLLDLAKELSKDPTALNEIKMERTCASYKLIHGVHLVGKKRLLNIMRENKFSLNIDESTTKSSQKRVMNVLVCYFSDELGESVTELYCSIEMTTVNSEKVHNAVKQQLITDGVPFENLIAILTDSAAYMRGCNNGFQEKMKKDAPHIINIDGDVCHHIHNIVKMFSTELDSENFLGRFLDDIFNDFEYTEDKKKVLVKLQNAYIKTVQYLIKKLPIHNKFLEALSALDPVVRGHSVAVAAMMGLKNFFPTINHNDENFDAETLDLLEGFCESQGYTFLRLDGQTPTGQRQELVNRFNKLSMHRIFLLSSKAGGVGLNLIGASRLILYDIDWNPANDLQAMARVWRDGQRKQVFIYRLLTTGSIEEKVYQRQISKQGLSGTIMDHAGKSGASSGVQFSLEDLKDLFSFNESTDCETHAMLACPCDGDPDYVPDPNTMTCRKSPNTRPCQLGGARASGVGSKAQVSNLTMAQLLAWRHTKGELANQKQAWYLEEAGQTLSYVFWNETNIK</sequence>
<dbReference type="GO" id="GO:0005634">
    <property type="term" value="C:nucleus"/>
    <property type="evidence" value="ECO:0007669"/>
    <property type="project" value="TreeGrafter"/>
</dbReference>
<comment type="caution">
    <text evidence="4">The sequence shown here is derived from an EMBL/GenBank/DDBJ whole genome shotgun (WGS) entry which is preliminary data.</text>
</comment>
<dbReference type="Gene3D" id="3.40.50.10810">
    <property type="entry name" value="Tandem AAA-ATPase domain"/>
    <property type="match status" value="1"/>
</dbReference>
<feature type="domain" description="Helicase ATP-binding" evidence="2">
    <location>
        <begin position="200"/>
        <end position="367"/>
    </location>
</feature>
<dbReference type="Pfam" id="PF00271">
    <property type="entry name" value="Helicase_C"/>
    <property type="match status" value="1"/>
</dbReference>
<dbReference type="PANTHER" id="PTHR45629">
    <property type="entry name" value="SNF2/RAD54 FAMILY MEMBER"/>
    <property type="match status" value="1"/>
</dbReference>
<proteinExistence type="predicted"/>
<keyword evidence="1" id="KW-0378">Hydrolase</keyword>
<dbReference type="Gene3D" id="3.40.50.300">
    <property type="entry name" value="P-loop containing nucleotide triphosphate hydrolases"/>
    <property type="match status" value="1"/>
</dbReference>
<evidence type="ECO:0000259" key="2">
    <source>
        <dbReference type="PROSITE" id="PS51192"/>
    </source>
</evidence>
<feature type="domain" description="Helicase C-terminal" evidence="3">
    <location>
        <begin position="986"/>
        <end position="1169"/>
    </location>
</feature>
<evidence type="ECO:0000256" key="1">
    <source>
        <dbReference type="ARBA" id="ARBA00022801"/>
    </source>
</evidence>
<dbReference type="PROSITE" id="PS51192">
    <property type="entry name" value="HELICASE_ATP_BIND_1"/>
    <property type="match status" value="1"/>
</dbReference>
<dbReference type="InterPro" id="IPR027417">
    <property type="entry name" value="P-loop_NTPase"/>
</dbReference>
<dbReference type="EMBL" id="BMAT01012512">
    <property type="protein sequence ID" value="GFR93736.1"/>
    <property type="molecule type" value="Genomic_DNA"/>
</dbReference>
<dbReference type="GO" id="GO:0005524">
    <property type="term" value="F:ATP binding"/>
    <property type="evidence" value="ECO:0007669"/>
    <property type="project" value="InterPro"/>
</dbReference>
<protein>
    <submittedName>
        <fullName evidence="4">DNA repair and recombination protein RAD54</fullName>
    </submittedName>
</protein>
<keyword evidence="5" id="KW-1185">Reference proteome</keyword>
<dbReference type="SUPFAM" id="SSF52540">
    <property type="entry name" value="P-loop containing nucleoside triphosphate hydrolases"/>
    <property type="match status" value="3"/>
</dbReference>
<name>A0AAV4H9J0_9GAST</name>
<dbReference type="Proteomes" id="UP000762676">
    <property type="component" value="Unassembled WGS sequence"/>
</dbReference>
<evidence type="ECO:0000259" key="3">
    <source>
        <dbReference type="PROSITE" id="PS51194"/>
    </source>
</evidence>
<dbReference type="InterPro" id="IPR038718">
    <property type="entry name" value="SNF2-like_sf"/>
</dbReference>
<evidence type="ECO:0000313" key="5">
    <source>
        <dbReference type="Proteomes" id="UP000762676"/>
    </source>
</evidence>
<dbReference type="CDD" id="cd18793">
    <property type="entry name" value="SF2_C_SNF"/>
    <property type="match status" value="1"/>
</dbReference>
<dbReference type="GO" id="GO:0015616">
    <property type="term" value="F:DNA translocase activity"/>
    <property type="evidence" value="ECO:0007669"/>
    <property type="project" value="TreeGrafter"/>
</dbReference>
<dbReference type="InterPro" id="IPR001650">
    <property type="entry name" value="Helicase_C-like"/>
</dbReference>
<dbReference type="InterPro" id="IPR049730">
    <property type="entry name" value="SNF2/RAD54-like_C"/>
</dbReference>
<reference evidence="4 5" key="1">
    <citation type="journal article" date="2021" name="Elife">
        <title>Chloroplast acquisition without the gene transfer in kleptoplastic sea slugs, Plakobranchus ocellatus.</title>
        <authorList>
            <person name="Maeda T."/>
            <person name="Takahashi S."/>
            <person name="Yoshida T."/>
            <person name="Shimamura S."/>
            <person name="Takaki Y."/>
            <person name="Nagai Y."/>
            <person name="Toyoda A."/>
            <person name="Suzuki Y."/>
            <person name="Arimoto A."/>
            <person name="Ishii H."/>
            <person name="Satoh N."/>
            <person name="Nishiyama T."/>
            <person name="Hasebe M."/>
            <person name="Maruyama T."/>
            <person name="Minagawa J."/>
            <person name="Obokata J."/>
            <person name="Shigenobu S."/>
        </authorList>
    </citation>
    <scope>NUCLEOTIDE SEQUENCE [LARGE SCALE GENOMIC DNA]</scope>
</reference>
<dbReference type="GO" id="GO:0007131">
    <property type="term" value="P:reciprocal meiotic recombination"/>
    <property type="evidence" value="ECO:0007669"/>
    <property type="project" value="TreeGrafter"/>
</dbReference>
<dbReference type="SMART" id="SM00487">
    <property type="entry name" value="DEXDc"/>
    <property type="match status" value="1"/>
</dbReference>
<dbReference type="Pfam" id="PF00176">
    <property type="entry name" value="SNF2-rel_dom"/>
    <property type="match status" value="1"/>
</dbReference>
<dbReference type="GO" id="GO:0016787">
    <property type="term" value="F:hydrolase activity"/>
    <property type="evidence" value="ECO:0007669"/>
    <property type="project" value="UniProtKB-KW"/>
</dbReference>
<dbReference type="Gene3D" id="1.20.120.850">
    <property type="entry name" value="SWI2/SNF2 ATPases, N-terminal domain"/>
    <property type="match status" value="1"/>
</dbReference>
<dbReference type="FunFam" id="3.40.50.10810:FF:000020">
    <property type="entry name" value="DNA repair and recombination protein RAD54B"/>
    <property type="match status" value="1"/>
</dbReference>
<dbReference type="InterPro" id="IPR014001">
    <property type="entry name" value="Helicase_ATP-bd"/>
</dbReference>
<dbReference type="InterPro" id="IPR000330">
    <property type="entry name" value="SNF2_N"/>
</dbReference>
<dbReference type="AlphaFoldDB" id="A0AAV4H9J0"/>
<accession>A0AAV4H9J0</accession>
<dbReference type="PROSITE" id="PS51194">
    <property type="entry name" value="HELICASE_CTER"/>
    <property type="match status" value="1"/>
</dbReference>
<gene>
    <name evidence="4" type="ORF">ElyMa_006233400</name>
</gene>
<dbReference type="GO" id="GO:0000724">
    <property type="term" value="P:double-strand break repair via homologous recombination"/>
    <property type="evidence" value="ECO:0007669"/>
    <property type="project" value="TreeGrafter"/>
</dbReference>
<dbReference type="SMART" id="SM00490">
    <property type="entry name" value="HELICc"/>
    <property type="match status" value="1"/>
</dbReference>
<organism evidence="4 5">
    <name type="scientific">Elysia marginata</name>
    <dbReference type="NCBI Taxonomy" id="1093978"/>
    <lineage>
        <taxon>Eukaryota</taxon>
        <taxon>Metazoa</taxon>
        <taxon>Spiralia</taxon>
        <taxon>Lophotrochozoa</taxon>
        <taxon>Mollusca</taxon>
        <taxon>Gastropoda</taxon>
        <taxon>Heterobranchia</taxon>
        <taxon>Euthyneura</taxon>
        <taxon>Panpulmonata</taxon>
        <taxon>Sacoglossa</taxon>
        <taxon>Placobranchoidea</taxon>
        <taxon>Plakobranchidae</taxon>
        <taxon>Elysia</taxon>
    </lineage>
</organism>
<dbReference type="PANTHER" id="PTHR45629:SF7">
    <property type="entry name" value="DNA EXCISION REPAIR PROTEIN ERCC-6-RELATED"/>
    <property type="match status" value="1"/>
</dbReference>
<evidence type="ECO:0000313" key="4">
    <source>
        <dbReference type="EMBL" id="GFR93736.1"/>
    </source>
</evidence>
<dbReference type="InterPro" id="IPR050496">
    <property type="entry name" value="SNF2_RAD54_helicase_repair"/>
</dbReference>